<dbReference type="InterPro" id="IPR029063">
    <property type="entry name" value="SAM-dependent_MTases_sf"/>
</dbReference>
<comment type="caution">
    <text evidence="9">The sequence shown here is derived from an EMBL/GenBank/DDBJ whole genome shotgun (WGS) entry which is preliminary data.</text>
</comment>
<evidence type="ECO:0000256" key="6">
    <source>
        <dbReference type="SAM" id="MobiDB-lite"/>
    </source>
</evidence>
<feature type="transmembrane region" description="Helical" evidence="7">
    <location>
        <begin position="171"/>
        <end position="190"/>
    </location>
</feature>
<evidence type="ECO:0000256" key="7">
    <source>
        <dbReference type="SAM" id="Phobius"/>
    </source>
</evidence>
<evidence type="ECO:0000313" key="10">
    <source>
        <dbReference type="Proteomes" id="UP000070168"/>
    </source>
</evidence>
<evidence type="ECO:0000259" key="8">
    <source>
        <dbReference type="Pfam" id="PF08241"/>
    </source>
</evidence>
<feature type="compositionally biased region" description="Polar residues" evidence="6">
    <location>
        <begin position="579"/>
        <end position="591"/>
    </location>
</feature>
<dbReference type="GeneID" id="63705436"/>
<feature type="transmembrane region" description="Helical" evidence="7">
    <location>
        <begin position="405"/>
        <end position="427"/>
    </location>
</feature>
<feature type="transmembrane region" description="Helical" evidence="7">
    <location>
        <begin position="17"/>
        <end position="39"/>
    </location>
</feature>
<dbReference type="Pfam" id="PF00474">
    <property type="entry name" value="SSF"/>
    <property type="match status" value="1"/>
</dbReference>
<dbReference type="InterPro" id="IPR013216">
    <property type="entry name" value="Methyltransf_11"/>
</dbReference>
<dbReference type="Gene3D" id="1.20.1730.10">
    <property type="entry name" value="Sodium/glucose cotransporter"/>
    <property type="match status" value="1"/>
</dbReference>
<gene>
    <name evidence="9" type="ORF">PGRI_024230</name>
</gene>
<evidence type="ECO:0000256" key="4">
    <source>
        <dbReference type="ARBA" id="ARBA00022989"/>
    </source>
</evidence>
<feature type="transmembrane region" description="Helical" evidence="7">
    <location>
        <begin position="202"/>
        <end position="224"/>
    </location>
</feature>
<feature type="region of interest" description="Disordered" evidence="6">
    <location>
        <begin position="545"/>
        <end position="601"/>
    </location>
</feature>
<dbReference type="STRING" id="5078.A0A135LHW3"/>
<evidence type="ECO:0000256" key="1">
    <source>
        <dbReference type="ARBA" id="ARBA00004141"/>
    </source>
</evidence>
<evidence type="ECO:0000256" key="3">
    <source>
        <dbReference type="ARBA" id="ARBA00022692"/>
    </source>
</evidence>
<keyword evidence="4 7" id="KW-1133">Transmembrane helix</keyword>
<dbReference type="CDD" id="cd11476">
    <property type="entry name" value="SLC5sbd_DUR3"/>
    <property type="match status" value="1"/>
</dbReference>
<accession>A0A135LHW3</accession>
<proteinExistence type="inferred from homology"/>
<organism evidence="9 10">
    <name type="scientific">Penicillium patulum</name>
    <name type="common">Penicillium griseofulvum</name>
    <dbReference type="NCBI Taxonomy" id="5078"/>
    <lineage>
        <taxon>Eukaryota</taxon>
        <taxon>Fungi</taxon>
        <taxon>Dikarya</taxon>
        <taxon>Ascomycota</taxon>
        <taxon>Pezizomycotina</taxon>
        <taxon>Eurotiomycetes</taxon>
        <taxon>Eurotiomycetidae</taxon>
        <taxon>Eurotiales</taxon>
        <taxon>Aspergillaceae</taxon>
        <taxon>Penicillium</taxon>
    </lineage>
</organism>
<comment type="similarity">
    <text evidence="2">Belongs to the sodium:solute symporter (SSF) (TC 2.A.21) family.</text>
</comment>
<feature type="transmembrane region" description="Helical" evidence="7">
    <location>
        <begin position="137"/>
        <end position="159"/>
    </location>
</feature>
<feature type="transmembrane region" description="Helical" evidence="7">
    <location>
        <begin position="433"/>
        <end position="454"/>
    </location>
</feature>
<reference evidence="9 10" key="1">
    <citation type="journal article" date="2016" name="BMC Genomics">
        <title>Genome sequencing and secondary metabolism of the postharvest pathogen Penicillium griseofulvum.</title>
        <authorList>
            <person name="Banani H."/>
            <person name="Marcet-Houben M."/>
            <person name="Ballester A.R."/>
            <person name="Abbruscato P."/>
            <person name="Gonzalez-Candelas L."/>
            <person name="Gabaldon T."/>
            <person name="Spadaro D."/>
        </authorList>
    </citation>
    <scope>NUCLEOTIDE SEQUENCE [LARGE SCALE GENOMIC DNA]</scope>
    <source>
        <strain evidence="9 10">PG3</strain>
    </source>
</reference>
<keyword evidence="5 7" id="KW-0472">Membrane</keyword>
<dbReference type="InterPro" id="IPR031155">
    <property type="entry name" value="DUR"/>
</dbReference>
<dbReference type="Pfam" id="PF08241">
    <property type="entry name" value="Methyltransf_11"/>
    <property type="match status" value="1"/>
</dbReference>
<dbReference type="AlphaFoldDB" id="A0A135LHW3"/>
<dbReference type="SUPFAM" id="SSF53335">
    <property type="entry name" value="S-adenosyl-L-methionine-dependent methyltransferases"/>
    <property type="match status" value="1"/>
</dbReference>
<dbReference type="OrthoDB" id="6132759at2759"/>
<evidence type="ECO:0000313" key="9">
    <source>
        <dbReference type="EMBL" id="KXG48553.1"/>
    </source>
</evidence>
<feature type="transmembrane region" description="Helical" evidence="7">
    <location>
        <begin position="60"/>
        <end position="77"/>
    </location>
</feature>
<dbReference type="InterPro" id="IPR038377">
    <property type="entry name" value="Na/Glc_symporter_sf"/>
</dbReference>
<feature type="transmembrane region" description="Helical" evidence="7">
    <location>
        <begin position="97"/>
        <end position="116"/>
    </location>
</feature>
<dbReference type="OMA" id="GVSGMHF"/>
<feature type="transmembrane region" description="Helical" evidence="7">
    <location>
        <begin position="358"/>
        <end position="384"/>
    </location>
</feature>
<feature type="transmembrane region" description="Helical" evidence="7">
    <location>
        <begin position="500"/>
        <end position="521"/>
    </location>
</feature>
<dbReference type="EMBL" id="LHQR01000065">
    <property type="protein sequence ID" value="KXG48553.1"/>
    <property type="molecule type" value="Genomic_DNA"/>
</dbReference>
<feature type="domain" description="Methyltransferase type 11" evidence="8">
    <location>
        <begin position="777"/>
        <end position="877"/>
    </location>
</feature>
<evidence type="ECO:0000256" key="2">
    <source>
        <dbReference type="ARBA" id="ARBA00006434"/>
    </source>
</evidence>
<protein>
    <submittedName>
        <fullName evidence="9">Sodium/solute symporter</fullName>
    </submittedName>
</protein>
<name>A0A135LHW3_PENPA</name>
<evidence type="ECO:0000256" key="5">
    <source>
        <dbReference type="ARBA" id="ARBA00023136"/>
    </source>
</evidence>
<dbReference type="PANTHER" id="PTHR46154">
    <property type="match status" value="1"/>
</dbReference>
<feature type="transmembrane region" description="Helical" evidence="7">
    <location>
        <begin position="259"/>
        <end position="281"/>
    </location>
</feature>
<dbReference type="PANTHER" id="PTHR46154:SF3">
    <property type="entry name" value="DUR32P"/>
    <property type="match status" value="1"/>
</dbReference>
<keyword evidence="3 7" id="KW-0812">Transmembrane</keyword>
<dbReference type="RefSeq" id="XP_040647089.1">
    <property type="nucleotide sequence ID" value="XM_040790136.1"/>
</dbReference>
<comment type="subcellular location">
    <subcellularLocation>
        <location evidence="1">Membrane</location>
        <topology evidence="1">Multi-pass membrane protein</topology>
    </subcellularLocation>
</comment>
<dbReference type="Proteomes" id="UP000070168">
    <property type="component" value="Unassembled WGS sequence"/>
</dbReference>
<feature type="transmembrane region" description="Helical" evidence="7">
    <location>
        <begin position="461"/>
        <end position="480"/>
    </location>
</feature>
<feature type="transmembrane region" description="Helical" evidence="7">
    <location>
        <begin position="658"/>
        <end position="682"/>
    </location>
</feature>
<dbReference type="Gene3D" id="3.40.50.150">
    <property type="entry name" value="Vaccinia Virus protein VP39"/>
    <property type="match status" value="1"/>
</dbReference>
<sequence>MSNTVDTSKLALIPQGAAYGLLIGLSVLFCGVILIAVKVQKAYLAEDSGKSEMFMVANRSVGRGLCASAVFSSWMWINETVLCAAMTYRYGLAVPLWWGSGLCFQIALMAALGVMAKIRVPYAHTSLEVVRMRYGRIGHLVFIVLNLVNNVFGCASMIMTGSQLIHGVSGMHYVAATILVPLGVVLYTAVGGLKATFLTDFLHTAIALILIIYFTIAVLTNSAVGGLGGLYDKVIATARDNYIPGNYEGSLLTFKSKDAIIWGLILKFGNLALVVMDTAFWQKSFATEVKATVPGYNIAALAVFGIPWGLGTVIGLATRAIHDTPIFPTYPGILTATEVSSGMVMPYTIKALIGDKGIIGFFFLLFMALTSTVSSSMIAVSSILSYDIYKTYLNPKATDKQIVGVSHLTVIIHGVFITGISIALNYGGANMTWIGYLRPIISCPGIIPMILTLFWSRQTRIAAIISPVLGFFSGLAVWLATTKYMYGTINITTTTNPYPALYAAIASFFTPALYSVVLSLYKPYKFDWRVFLRIELADQAQVQPSSDTSTLNESSEEEHAGGLKNATGSVKPVVDRQPESINNDPEQVNISEKNKAPSPPSVEISLDEIQHPFDDATLKELYRWLKIAWYMFGAIVLITFVAWPLPLYRDYIFTRSFFAGWVVVGIVWQFAAFGAVVIFPLYDGRQDIAIAFVTVIHQQSTKKERQRPTDLNLATMPVESQNIYDTPEFFVAYGNLPRSQHGLRAAPEWPVLEHMILNPSSSLTGPSETPLKGCRILDLGCGYGWFIRWAREKGASYIKGIDISQNMINRAKEFEAEINHQTRNATEVTFEIQDLETIDLSPQREQEPYDIVYSSLAFHYIEDIVRLFREIHRCLKKSSGHEPRGRLIFSVEHPIVTAPIHPGPDFKVIRDAGEDRMVWPLNSYRSEGLRLSSWLGSEGVRKYHRTVETYVTALLENGFVLTGLKDWCLSEEDAAEVRE</sequence>
<feature type="transmembrane region" description="Helical" evidence="7">
    <location>
        <begin position="627"/>
        <end position="646"/>
    </location>
</feature>
<dbReference type="GO" id="GO:0008757">
    <property type="term" value="F:S-adenosylmethionine-dependent methyltransferase activity"/>
    <property type="evidence" value="ECO:0007669"/>
    <property type="project" value="InterPro"/>
</dbReference>
<dbReference type="InterPro" id="IPR001734">
    <property type="entry name" value="Na/solute_symporter"/>
</dbReference>
<dbReference type="CDD" id="cd02440">
    <property type="entry name" value="AdoMet_MTases"/>
    <property type="match status" value="1"/>
</dbReference>
<dbReference type="GO" id="GO:0005886">
    <property type="term" value="C:plasma membrane"/>
    <property type="evidence" value="ECO:0007669"/>
    <property type="project" value="TreeGrafter"/>
</dbReference>
<keyword evidence="10" id="KW-1185">Reference proteome</keyword>
<feature type="transmembrane region" description="Helical" evidence="7">
    <location>
        <begin position="293"/>
        <end position="317"/>
    </location>
</feature>
<dbReference type="GO" id="GO:0015204">
    <property type="term" value="F:urea transmembrane transporter activity"/>
    <property type="evidence" value="ECO:0007669"/>
    <property type="project" value="InterPro"/>
</dbReference>
<dbReference type="PROSITE" id="PS50283">
    <property type="entry name" value="NA_SOLUT_SYMP_3"/>
    <property type="match status" value="1"/>
</dbReference>